<name>A0A8J4BS32_9CHLO</name>
<keyword evidence="1" id="KW-0175">Coiled coil</keyword>
<feature type="coiled-coil region" evidence="1">
    <location>
        <begin position="193"/>
        <end position="234"/>
    </location>
</feature>
<reference evidence="3" key="1">
    <citation type="journal article" date="2021" name="Proc. Natl. Acad. Sci. U.S.A.">
        <title>Three genomes in the algal genus Volvox reveal the fate of a haploid sex-determining region after a transition to homothallism.</title>
        <authorList>
            <person name="Yamamoto K."/>
            <person name="Hamaji T."/>
            <person name="Kawai-Toyooka H."/>
            <person name="Matsuzaki R."/>
            <person name="Takahashi F."/>
            <person name="Nishimura Y."/>
            <person name="Kawachi M."/>
            <person name="Noguchi H."/>
            <person name="Minakuchi Y."/>
            <person name="Umen J.G."/>
            <person name="Toyoda A."/>
            <person name="Nozaki H."/>
        </authorList>
    </citation>
    <scope>NUCLEOTIDE SEQUENCE</scope>
    <source>
        <strain evidence="3">NIES-3780</strain>
    </source>
</reference>
<feature type="region of interest" description="Disordered" evidence="2">
    <location>
        <begin position="406"/>
        <end position="425"/>
    </location>
</feature>
<evidence type="ECO:0000313" key="3">
    <source>
        <dbReference type="EMBL" id="GIL67779.1"/>
    </source>
</evidence>
<organism evidence="3 4">
    <name type="scientific">Volvox africanus</name>
    <dbReference type="NCBI Taxonomy" id="51714"/>
    <lineage>
        <taxon>Eukaryota</taxon>
        <taxon>Viridiplantae</taxon>
        <taxon>Chlorophyta</taxon>
        <taxon>core chlorophytes</taxon>
        <taxon>Chlorophyceae</taxon>
        <taxon>CS clade</taxon>
        <taxon>Chlamydomonadales</taxon>
        <taxon>Volvocaceae</taxon>
        <taxon>Volvox</taxon>
    </lineage>
</organism>
<keyword evidence="4" id="KW-1185">Reference proteome</keyword>
<evidence type="ECO:0000256" key="2">
    <source>
        <dbReference type="SAM" id="MobiDB-lite"/>
    </source>
</evidence>
<dbReference type="Proteomes" id="UP000747399">
    <property type="component" value="Unassembled WGS sequence"/>
</dbReference>
<feature type="compositionally biased region" description="Low complexity" evidence="2">
    <location>
        <begin position="413"/>
        <end position="425"/>
    </location>
</feature>
<proteinExistence type="predicted"/>
<dbReference type="AlphaFoldDB" id="A0A8J4BS32"/>
<dbReference type="EMBL" id="BNCO01000103">
    <property type="protein sequence ID" value="GIL67779.1"/>
    <property type="molecule type" value="Genomic_DNA"/>
</dbReference>
<feature type="region of interest" description="Disordered" evidence="2">
    <location>
        <begin position="72"/>
        <end position="133"/>
    </location>
</feature>
<evidence type="ECO:0000256" key="1">
    <source>
        <dbReference type="SAM" id="Coils"/>
    </source>
</evidence>
<protein>
    <submittedName>
        <fullName evidence="3">Uncharacterized protein</fullName>
    </submittedName>
</protein>
<evidence type="ECO:0000313" key="4">
    <source>
        <dbReference type="Proteomes" id="UP000747399"/>
    </source>
</evidence>
<accession>A0A8J4BS32</accession>
<gene>
    <name evidence="3" type="ORF">Vafri_21054</name>
</gene>
<comment type="caution">
    <text evidence="3">The sequence shown here is derived from an EMBL/GenBank/DDBJ whole genome shotgun (WGS) entry which is preliminary data.</text>
</comment>
<feature type="region of interest" description="Disordered" evidence="2">
    <location>
        <begin position="278"/>
        <end position="311"/>
    </location>
</feature>
<sequence length="425" mass="45354">MTSVPQTTQGATRMLGSGRGCAPGLPLLSTLSLSNFNSARLLNVITDASKAWPAPGAGSAVRPCVAKLRAFKDDNTGSNTGSNPGDEDDELDRLLGTGRYRDDNTGFFSMRNRGDASATGEGETTGPSSEAGDTLADLMQMEVRRVRAKEDLMSDLEDRKAQMRAIGEEMKAALAREYELDRLRTEMGANYAMSEAFHALDDVEAEVQRIKQQLQADKADLAAWEAEAAEERSKGLFFKSLYAIEKEPRQPVGKSIPGYWRKQRAAAAAAAAAAAEATAAGSPETSPSLISSSGSRSPSAGGDSQWDPEAVAAAAQRPLSAASRQVRSPLRLYLFSYLSAFLALLVVNDVASSSLAAEAVKEAGPHVAQDALYAVLSAGLGFVALRERQALGHAQEAMLEGIRRTAGNRSKTQQQQQQQQQDKQL</sequence>